<evidence type="ECO:0000256" key="8">
    <source>
        <dbReference type="SAM" id="Phobius"/>
    </source>
</evidence>
<dbReference type="Proteomes" id="UP000193944">
    <property type="component" value="Unassembled WGS sequence"/>
</dbReference>
<evidence type="ECO:0000313" key="12">
    <source>
        <dbReference type="Proteomes" id="UP000193944"/>
    </source>
</evidence>
<evidence type="ECO:0000256" key="2">
    <source>
        <dbReference type="ARBA" id="ARBA00004442"/>
    </source>
</evidence>
<dbReference type="EMBL" id="MCFG01000165">
    <property type="protein sequence ID" value="ORX79748.1"/>
    <property type="molecule type" value="Genomic_DNA"/>
</dbReference>
<gene>
    <name evidence="11" type="ORF">BCR32DRAFT_269275</name>
</gene>
<evidence type="ECO:0000256" key="4">
    <source>
        <dbReference type="ARBA" id="ARBA00022525"/>
    </source>
</evidence>
<evidence type="ECO:0000256" key="3">
    <source>
        <dbReference type="ARBA" id="ARBA00004613"/>
    </source>
</evidence>
<evidence type="ECO:0000313" key="11">
    <source>
        <dbReference type="EMBL" id="ORX79748.1"/>
    </source>
</evidence>
<feature type="transmembrane region" description="Helical" evidence="8">
    <location>
        <begin position="1145"/>
        <end position="1165"/>
    </location>
</feature>
<feature type="transmembrane region" description="Helical" evidence="8">
    <location>
        <begin position="1117"/>
        <end position="1133"/>
    </location>
</feature>
<protein>
    <recommendedName>
        <fullName evidence="9 10">EGF-like domain-containing protein</fullName>
    </recommendedName>
</protein>
<dbReference type="AlphaFoldDB" id="A0A1Y1X292"/>
<feature type="transmembrane region" description="Helical" evidence="8">
    <location>
        <begin position="870"/>
        <end position="889"/>
    </location>
</feature>
<feature type="transmembrane region" description="Helical" evidence="8">
    <location>
        <begin position="901"/>
        <end position="923"/>
    </location>
</feature>
<dbReference type="InterPro" id="IPR003368">
    <property type="entry name" value="POMP_repeat"/>
</dbReference>
<evidence type="ECO:0000259" key="10">
    <source>
        <dbReference type="PROSITE" id="PS01186"/>
    </source>
</evidence>
<comment type="subcellular location">
    <subcellularLocation>
        <location evidence="1">Cell envelope</location>
    </subcellularLocation>
    <subcellularLocation>
        <location evidence="2">Cell outer membrane</location>
    </subcellularLocation>
    <subcellularLocation>
        <location evidence="3">Secreted</location>
    </subcellularLocation>
</comment>
<dbReference type="InterPro" id="IPR000742">
    <property type="entry name" value="EGF"/>
</dbReference>
<keyword evidence="6 8" id="KW-0472">Membrane</keyword>
<organism evidence="11 12">
    <name type="scientific">Anaeromyces robustus</name>
    <dbReference type="NCBI Taxonomy" id="1754192"/>
    <lineage>
        <taxon>Eukaryota</taxon>
        <taxon>Fungi</taxon>
        <taxon>Fungi incertae sedis</taxon>
        <taxon>Chytridiomycota</taxon>
        <taxon>Chytridiomycota incertae sedis</taxon>
        <taxon>Neocallimastigomycetes</taxon>
        <taxon>Neocallimastigales</taxon>
        <taxon>Neocallimastigaceae</taxon>
        <taxon>Anaeromyces</taxon>
    </lineage>
</organism>
<keyword evidence="5" id="KW-0732">Signal</keyword>
<dbReference type="OrthoDB" id="2154866at2759"/>
<dbReference type="PROSITE" id="PS00022">
    <property type="entry name" value="EGF_1"/>
    <property type="match status" value="1"/>
</dbReference>
<reference evidence="11 12" key="2">
    <citation type="submission" date="2016-08" db="EMBL/GenBank/DDBJ databases">
        <title>Pervasive Adenine N6-methylation of Active Genes in Fungi.</title>
        <authorList>
            <consortium name="DOE Joint Genome Institute"/>
            <person name="Mondo S.J."/>
            <person name="Dannebaum R.O."/>
            <person name="Kuo R.C."/>
            <person name="Labutti K."/>
            <person name="Haridas S."/>
            <person name="Kuo A."/>
            <person name="Salamov A."/>
            <person name="Ahrendt S.R."/>
            <person name="Lipzen A."/>
            <person name="Sullivan W."/>
            <person name="Andreopoulos W.B."/>
            <person name="Clum A."/>
            <person name="Lindquist E."/>
            <person name="Daum C."/>
            <person name="Ramamoorthy G.K."/>
            <person name="Gryganskyi A."/>
            <person name="Culley D."/>
            <person name="Magnuson J.K."/>
            <person name="James T.Y."/>
            <person name="O'Malley M.A."/>
            <person name="Stajich J.E."/>
            <person name="Spatafora J.W."/>
            <person name="Visel A."/>
            <person name="Grigoriev I.V."/>
        </authorList>
    </citation>
    <scope>NUCLEOTIDE SEQUENCE [LARGE SCALE GENOMIC DNA]</scope>
    <source>
        <strain evidence="11 12">S4</strain>
    </source>
</reference>
<dbReference type="Gene3D" id="2.10.25.10">
    <property type="entry name" value="Laminin"/>
    <property type="match status" value="1"/>
</dbReference>
<name>A0A1Y1X292_9FUNG</name>
<keyword evidence="4" id="KW-0964">Secreted</keyword>
<keyword evidence="8" id="KW-1133">Transmembrane helix</keyword>
<feature type="transmembrane region" description="Helical" evidence="8">
    <location>
        <begin position="1036"/>
        <end position="1053"/>
    </location>
</feature>
<evidence type="ECO:0000256" key="7">
    <source>
        <dbReference type="ARBA" id="ARBA00023237"/>
    </source>
</evidence>
<dbReference type="PANTHER" id="PTHR11319">
    <property type="entry name" value="G PROTEIN-COUPLED RECEPTOR-RELATED"/>
    <property type="match status" value="1"/>
</dbReference>
<dbReference type="GO" id="GO:0005576">
    <property type="term" value="C:extracellular region"/>
    <property type="evidence" value="ECO:0007669"/>
    <property type="project" value="UniProtKB-SubCell"/>
</dbReference>
<evidence type="ECO:0000256" key="1">
    <source>
        <dbReference type="ARBA" id="ARBA00004196"/>
    </source>
</evidence>
<accession>A0A1Y1X292</accession>
<feature type="domain" description="EGF-like" evidence="9 10">
    <location>
        <begin position="843"/>
        <end position="854"/>
    </location>
</feature>
<keyword evidence="7" id="KW-0998">Cell outer membrane</keyword>
<evidence type="ECO:0000259" key="9">
    <source>
        <dbReference type="PROSITE" id="PS00022"/>
    </source>
</evidence>
<dbReference type="PANTHER" id="PTHR11319:SF35">
    <property type="entry name" value="OUTER MEMBRANE PROTEIN PMPC-RELATED"/>
    <property type="match status" value="1"/>
</dbReference>
<feature type="transmembrane region" description="Helical" evidence="8">
    <location>
        <begin position="1080"/>
        <end position="1097"/>
    </location>
</feature>
<proteinExistence type="predicted"/>
<keyword evidence="12" id="KW-1185">Reference proteome</keyword>
<feature type="transmembrane region" description="Helical" evidence="8">
    <location>
        <begin position="935"/>
        <end position="956"/>
    </location>
</feature>
<keyword evidence="8" id="KW-0812">Transmembrane</keyword>
<dbReference type="PROSITE" id="PS01186">
    <property type="entry name" value="EGF_2"/>
    <property type="match status" value="1"/>
</dbReference>
<dbReference type="NCBIfam" id="TIGR01376">
    <property type="entry name" value="POMP_repeat"/>
    <property type="match status" value="1"/>
</dbReference>
<sequence length="1255" mass="144771">MEFNLEKKFYIYIFYCFIYIISYVKAKEYSINITNDDINNLDYIINQKQQTNKDLVLYFNEKEYDFSTSSGLNINIRTNVTFINTKRTKITFNFGNKNQNNIRINFFEKTGILKIINIKFQNFKPNDPNVYLLKSSASNDNYQLIFEKCAFENISNNIFKSQYRCSKVTQNEPQVIFNNCRFTKINHRILSTLNEIDNSEEETSLCNKINFENCNFNNNNDLMLIHRGTININNCHFTNTSSSTGESAAFIESRTINNQIIISNTIFESSEVTHNVPYMHFIGTSVTIKNTTFSGCHTDNGYLIKIDKCFDNNKITIDNSKFDDVSTIFYGNYNTIDFKNSEIKNIHLKNSIPLFNNNKNTLINIINSSFRNLSTIGSSLLGSEATYNCSDVEFANVSTNAKAIIHLLYNSHSFNNVLAKNISNYGDISDASFIYFDSGEVMQILNLNNVNIINGKSNGPFIRISGDSNIINIKNSNFNKINSYGSIIKNYSKKSKVVIQNLTFDENKNLDKTECGTIHFENDLELSISDSSFSRNLSKNYGGAICLTNNNNLTLSIKSSQYISNTAERGGAIYFDSYIHNNNNNNNNNSSQCSISIKNVIFSENKVTNFGGAIYSNNEKLYQAEIKDLKFSNNLAKIAGGAIYVPNNRDKKSLDISNCIFSNNVGEAYGNDYTTEVSYIKRNTNNDPYKMKIGEYVQLKFLLYDEFNMKIEDKYNIYSNISIKVLLLDNFNKTDNSNSNSNIILKGNICSFYKGVCDLSQMKLYAIPGNYTLLINVENHYNSKKFKIDNVIVNMRDCDQNQYKITKDNNIVICEDPVCDRCFNGICTPPENHTINSVELNTCTCSDGYKGLYCDEKILIDLNKIVKDSIYPTGIAMLLVLLSIVFLIYNRNKRVIQETGFTRHIIYSLGVLLIYSSSFFLGYDNYLKCVINFILYHHGVILIYCILIIHIQINLAMGVNPKKKNKEESTEELDEVSVLPYNNASNNDANNSNSTMDILENTNNMSLRKLHLTIHTKNVNKLFKKIKTVNNLYSKIYLYYIFFVIIITVLITIKKLKENKKLVFDLSNKKFKYECPLDEYNNALSFIEFVFFIPLTIRQKKVWSYECIFKIVKYINYSILIWIATGPFLYFIANVVFQDNIKSKILLLTNGNFLCYTILYFLYMYNIIKTIIIRKSENPQYFFKYPSPNFCFEHKIYDCDCDRDMNEVIVENQINGYLLDYKYCLNLFDISNGKVHIISHIKKIKNKSNKKAFKF</sequence>
<reference evidence="11 12" key="1">
    <citation type="submission" date="2016-08" db="EMBL/GenBank/DDBJ databases">
        <title>A Parts List for Fungal Cellulosomes Revealed by Comparative Genomics.</title>
        <authorList>
            <consortium name="DOE Joint Genome Institute"/>
            <person name="Haitjema C.H."/>
            <person name="Gilmore S.P."/>
            <person name="Henske J.K."/>
            <person name="Solomon K.V."/>
            <person name="De Groot R."/>
            <person name="Kuo A."/>
            <person name="Mondo S.J."/>
            <person name="Salamov A.A."/>
            <person name="Labutti K."/>
            <person name="Zhao Z."/>
            <person name="Chiniquy J."/>
            <person name="Barry K."/>
            <person name="Brewer H.M."/>
            <person name="Purvine S.O."/>
            <person name="Wright A.T."/>
            <person name="Boxma B."/>
            <person name="Van Alen T."/>
            <person name="Hackstein J.H."/>
            <person name="Baker S.E."/>
            <person name="Grigoriev I.V."/>
            <person name="O'Malley M.A."/>
        </authorList>
    </citation>
    <scope>NUCLEOTIDE SEQUENCE [LARGE SCALE GENOMIC DNA]</scope>
    <source>
        <strain evidence="11 12">S4</strain>
    </source>
</reference>
<evidence type="ECO:0000256" key="6">
    <source>
        <dbReference type="ARBA" id="ARBA00023136"/>
    </source>
</evidence>
<comment type="caution">
    <text evidence="11">The sequence shown here is derived from an EMBL/GenBank/DDBJ whole genome shotgun (WGS) entry which is preliminary data.</text>
</comment>
<evidence type="ECO:0000256" key="5">
    <source>
        <dbReference type="ARBA" id="ARBA00022729"/>
    </source>
</evidence>
<dbReference type="Pfam" id="PF02415">
    <property type="entry name" value="Chlam_PMP"/>
    <property type="match status" value="2"/>
</dbReference>